<protein>
    <submittedName>
        <fullName evidence="7">Integron integrase IntIPac</fullName>
    </submittedName>
</protein>
<dbReference type="InterPro" id="IPR002104">
    <property type="entry name" value="Integrase_catalytic"/>
</dbReference>
<dbReference type="GO" id="GO:0015074">
    <property type="term" value="P:DNA integration"/>
    <property type="evidence" value="ECO:0007669"/>
    <property type="project" value="UniProtKB-KW"/>
</dbReference>
<dbReference type="InterPro" id="IPR044068">
    <property type="entry name" value="CB"/>
</dbReference>
<evidence type="ECO:0000256" key="1">
    <source>
        <dbReference type="ARBA" id="ARBA00008857"/>
    </source>
</evidence>
<dbReference type="SUPFAM" id="SSF56349">
    <property type="entry name" value="DNA breaking-rejoining enzymes"/>
    <property type="match status" value="1"/>
</dbReference>
<accession>A0A3B0WES9</accession>
<feature type="non-terminal residue" evidence="7">
    <location>
        <position position="1"/>
    </location>
</feature>
<dbReference type="PROSITE" id="PS51898">
    <property type="entry name" value="TYR_RECOMBINASE"/>
    <property type="match status" value="1"/>
</dbReference>
<dbReference type="Gene3D" id="1.10.150.130">
    <property type="match status" value="1"/>
</dbReference>
<evidence type="ECO:0000256" key="4">
    <source>
        <dbReference type="ARBA" id="ARBA00023172"/>
    </source>
</evidence>
<dbReference type="Pfam" id="PF00589">
    <property type="entry name" value="Phage_integrase"/>
    <property type="match status" value="1"/>
</dbReference>
<dbReference type="PROSITE" id="PS51900">
    <property type="entry name" value="CB"/>
    <property type="match status" value="1"/>
</dbReference>
<dbReference type="GO" id="GO:0003677">
    <property type="term" value="F:DNA binding"/>
    <property type="evidence" value="ECO:0007669"/>
    <property type="project" value="UniProtKB-KW"/>
</dbReference>
<sequence>YRDNIAFMKLLEQVRVKIKFLHYSTETAKIYVYWIRQYILFHDKKHPSAMGKTEIEQFLTYLATHRNVAASTQNQAFNAILFLYRKVLDISLKGEKINALRAKQRVHLPTVLSTKEVKHLINQFSDNIYKIITQTIYGCGLRISEVLNLRIKDLDFDYNRMIIWDSKSLDDRSLPMPQKLIEPFQKLIQENKQSHGEDLSNSYGSVELPNALKIKYPNADKEFKWQYLFPMKKVSKDPITGIIRKHHVLESTFNRNLKKAVMKSEINKKITAHTLRHSYATHLLQAGIDIRTIQELLGHKSLETTMIYTHVVKELSEQNRFSPLDYL</sequence>
<dbReference type="PANTHER" id="PTHR30349:SF64">
    <property type="entry name" value="PROPHAGE INTEGRASE INTD-RELATED"/>
    <property type="match status" value="1"/>
</dbReference>
<comment type="similarity">
    <text evidence="1">Belongs to the 'phage' integrase family.</text>
</comment>
<evidence type="ECO:0000256" key="2">
    <source>
        <dbReference type="ARBA" id="ARBA00022908"/>
    </source>
</evidence>
<dbReference type="InterPro" id="IPR013762">
    <property type="entry name" value="Integrase-like_cat_sf"/>
</dbReference>
<dbReference type="InterPro" id="IPR011010">
    <property type="entry name" value="DNA_brk_join_enz"/>
</dbReference>
<organism evidence="7">
    <name type="scientific">hydrothermal vent metagenome</name>
    <dbReference type="NCBI Taxonomy" id="652676"/>
    <lineage>
        <taxon>unclassified sequences</taxon>
        <taxon>metagenomes</taxon>
        <taxon>ecological metagenomes</taxon>
    </lineage>
</organism>
<evidence type="ECO:0000259" key="5">
    <source>
        <dbReference type="PROSITE" id="PS51898"/>
    </source>
</evidence>
<feature type="domain" description="Tyr recombinase" evidence="5">
    <location>
        <begin position="107"/>
        <end position="321"/>
    </location>
</feature>
<dbReference type="InterPro" id="IPR011946">
    <property type="entry name" value="Integrase_integron-type"/>
</dbReference>
<dbReference type="AlphaFoldDB" id="A0A3B0WES9"/>
<dbReference type="InterPro" id="IPR004107">
    <property type="entry name" value="Integrase_SAM-like_N"/>
</dbReference>
<dbReference type="InterPro" id="IPR010998">
    <property type="entry name" value="Integrase_recombinase_N"/>
</dbReference>
<dbReference type="EMBL" id="UOFA01000372">
    <property type="protein sequence ID" value="VAW47869.1"/>
    <property type="molecule type" value="Genomic_DNA"/>
</dbReference>
<gene>
    <name evidence="7" type="ORF">MNBD_GAMMA02-220</name>
</gene>
<dbReference type="NCBIfam" id="TIGR02249">
    <property type="entry name" value="integrase_gron"/>
    <property type="match status" value="1"/>
</dbReference>
<dbReference type="PANTHER" id="PTHR30349">
    <property type="entry name" value="PHAGE INTEGRASE-RELATED"/>
    <property type="match status" value="1"/>
</dbReference>
<dbReference type="InterPro" id="IPR050090">
    <property type="entry name" value="Tyrosine_recombinase_XerCD"/>
</dbReference>
<reference evidence="7" key="1">
    <citation type="submission" date="2018-06" db="EMBL/GenBank/DDBJ databases">
        <authorList>
            <person name="Zhirakovskaya E."/>
        </authorList>
    </citation>
    <scope>NUCLEOTIDE SEQUENCE</scope>
</reference>
<dbReference type="GO" id="GO:0006310">
    <property type="term" value="P:DNA recombination"/>
    <property type="evidence" value="ECO:0007669"/>
    <property type="project" value="UniProtKB-KW"/>
</dbReference>
<name>A0A3B0WES9_9ZZZZ</name>
<evidence type="ECO:0000256" key="3">
    <source>
        <dbReference type="ARBA" id="ARBA00023125"/>
    </source>
</evidence>
<proteinExistence type="inferred from homology"/>
<feature type="domain" description="Core-binding (CB)" evidence="6">
    <location>
        <begin position="11"/>
        <end position="88"/>
    </location>
</feature>
<keyword evidence="3" id="KW-0238">DNA-binding</keyword>
<evidence type="ECO:0000259" key="6">
    <source>
        <dbReference type="PROSITE" id="PS51900"/>
    </source>
</evidence>
<keyword evidence="4" id="KW-0233">DNA recombination</keyword>
<keyword evidence="2" id="KW-0229">DNA integration</keyword>
<dbReference type="Pfam" id="PF13495">
    <property type="entry name" value="Phage_int_SAM_4"/>
    <property type="match status" value="1"/>
</dbReference>
<evidence type="ECO:0000313" key="7">
    <source>
        <dbReference type="EMBL" id="VAW47869.1"/>
    </source>
</evidence>
<dbReference type="Gene3D" id="1.10.443.10">
    <property type="entry name" value="Intergrase catalytic core"/>
    <property type="match status" value="1"/>
</dbReference>